<name>A0A8A0RIR8_9FIRM</name>
<gene>
    <name evidence="1" type="ORF">H0A61_00108</name>
</gene>
<sequence>MKGWSSFYPYSIKYCRPKLDTGLMDEISKKAEMMGISVSPLGR</sequence>
<organism evidence="1 2">
    <name type="scientific">Koleobacter methoxysyntrophicus</name>
    <dbReference type="NCBI Taxonomy" id="2751313"/>
    <lineage>
        <taxon>Bacteria</taxon>
        <taxon>Bacillati</taxon>
        <taxon>Bacillota</taxon>
        <taxon>Clostridia</taxon>
        <taxon>Koleobacterales</taxon>
        <taxon>Koleobacteraceae</taxon>
        <taxon>Koleobacter</taxon>
    </lineage>
</organism>
<accession>A0A8A0RIR8</accession>
<dbReference type="AlphaFoldDB" id="A0A8A0RIR8"/>
<dbReference type="KEGG" id="kme:H0A61_00108"/>
<protein>
    <submittedName>
        <fullName evidence="1">Uncharacterized protein</fullName>
    </submittedName>
</protein>
<evidence type="ECO:0000313" key="2">
    <source>
        <dbReference type="Proteomes" id="UP000662904"/>
    </source>
</evidence>
<dbReference type="EMBL" id="CP059066">
    <property type="protein sequence ID" value="QSQ07792.1"/>
    <property type="molecule type" value="Genomic_DNA"/>
</dbReference>
<dbReference type="Proteomes" id="UP000662904">
    <property type="component" value="Chromosome"/>
</dbReference>
<reference evidence="1" key="1">
    <citation type="submission" date="2020-07" db="EMBL/GenBank/DDBJ databases">
        <title>Koleobacter methoxysyntrophicus gen. nov., sp. nov., a novel anaerobic bacterium isolated from deep subsurface oil field and proposal of Koleobacterales ord. nov. in the phylum Firmicutes.</title>
        <authorList>
            <person name="Sakamoto S."/>
            <person name="Tamaki H."/>
        </authorList>
    </citation>
    <scope>NUCLEOTIDE SEQUENCE</scope>
    <source>
        <strain evidence="1">NRmbB1</strain>
    </source>
</reference>
<evidence type="ECO:0000313" key="1">
    <source>
        <dbReference type="EMBL" id="QSQ07792.1"/>
    </source>
</evidence>
<dbReference type="RefSeq" id="WP_277817222.1">
    <property type="nucleotide sequence ID" value="NZ_CP059066.1"/>
</dbReference>
<keyword evidence="2" id="KW-1185">Reference proteome</keyword>
<proteinExistence type="predicted"/>